<organism evidence="2">
    <name type="scientific">marine sediment metagenome</name>
    <dbReference type="NCBI Taxonomy" id="412755"/>
    <lineage>
        <taxon>unclassified sequences</taxon>
        <taxon>metagenomes</taxon>
        <taxon>ecological metagenomes</taxon>
    </lineage>
</organism>
<dbReference type="AlphaFoldDB" id="X1NR96"/>
<keyword evidence="1" id="KW-0812">Transmembrane</keyword>
<evidence type="ECO:0000256" key="1">
    <source>
        <dbReference type="SAM" id="Phobius"/>
    </source>
</evidence>
<reference evidence="2" key="1">
    <citation type="journal article" date="2014" name="Front. Microbiol.">
        <title>High frequency of phylogenetically diverse reductive dehalogenase-homologous genes in deep subseafloor sedimentary metagenomes.</title>
        <authorList>
            <person name="Kawai M."/>
            <person name="Futagami T."/>
            <person name="Toyoda A."/>
            <person name="Takaki Y."/>
            <person name="Nishi S."/>
            <person name="Hori S."/>
            <person name="Arai W."/>
            <person name="Tsubouchi T."/>
            <person name="Morono Y."/>
            <person name="Uchiyama I."/>
            <person name="Ito T."/>
            <person name="Fujiyama A."/>
            <person name="Inagaki F."/>
            <person name="Takami H."/>
        </authorList>
    </citation>
    <scope>NUCLEOTIDE SEQUENCE</scope>
    <source>
        <strain evidence="2">Expedition CK06-06</strain>
    </source>
</reference>
<dbReference type="EMBL" id="BARV01032181">
    <property type="protein sequence ID" value="GAI32736.1"/>
    <property type="molecule type" value="Genomic_DNA"/>
</dbReference>
<feature type="transmembrane region" description="Helical" evidence="1">
    <location>
        <begin position="44"/>
        <end position="66"/>
    </location>
</feature>
<evidence type="ECO:0000313" key="2">
    <source>
        <dbReference type="EMBL" id="GAI32736.1"/>
    </source>
</evidence>
<proteinExistence type="predicted"/>
<comment type="caution">
    <text evidence="2">The sequence shown here is derived from an EMBL/GenBank/DDBJ whole genome shotgun (WGS) entry which is preliminary data.</text>
</comment>
<name>X1NR96_9ZZZZ</name>
<sequence>MSFRFYANAISQASRTVAAGIFIVGLLLIGFGVIIIALPEIFAFLAAAVFFIVGIGCGTTAIKIFLAQRRLDKFSSDDSQSYRKNVRIHSDEYYDIQ</sequence>
<keyword evidence="1" id="KW-0472">Membrane</keyword>
<gene>
    <name evidence="2" type="ORF">S06H3_50782</name>
</gene>
<feature type="transmembrane region" description="Helical" evidence="1">
    <location>
        <begin position="16"/>
        <end position="38"/>
    </location>
</feature>
<keyword evidence="1" id="KW-1133">Transmembrane helix</keyword>
<accession>X1NR96</accession>
<protein>
    <submittedName>
        <fullName evidence="2">Uncharacterized protein</fullName>
    </submittedName>
</protein>